<dbReference type="PANTHER" id="PTHR43235">
    <property type="entry name" value="GLUTAMINE AMIDOTRANSFERASE PB2B2.05-RELATED"/>
    <property type="match status" value="1"/>
</dbReference>
<organism evidence="1 2">
    <name type="scientific">Nocardiopsis ansamitocini</name>
    <dbReference type="NCBI Taxonomy" id="1670832"/>
    <lineage>
        <taxon>Bacteria</taxon>
        <taxon>Bacillati</taxon>
        <taxon>Actinomycetota</taxon>
        <taxon>Actinomycetes</taxon>
        <taxon>Streptosporangiales</taxon>
        <taxon>Nocardiopsidaceae</taxon>
        <taxon>Nocardiopsis</taxon>
    </lineage>
</organism>
<dbReference type="Pfam" id="PF07722">
    <property type="entry name" value="Peptidase_C26"/>
    <property type="match status" value="1"/>
</dbReference>
<keyword evidence="1" id="KW-0315">Glutamine amidotransferase</keyword>
<proteinExistence type="predicted"/>
<dbReference type="PANTHER" id="PTHR43235:SF1">
    <property type="entry name" value="GLUTAMINE AMIDOTRANSFERASE PB2B2.05-RELATED"/>
    <property type="match status" value="1"/>
</dbReference>
<accession>A0A9W6PAK7</accession>
<reference evidence="1" key="1">
    <citation type="submission" date="2023-02" db="EMBL/GenBank/DDBJ databases">
        <title>Nocardiopsis ansamitocini NBRC 112285.</title>
        <authorList>
            <person name="Ichikawa N."/>
            <person name="Sato H."/>
            <person name="Tonouchi N."/>
        </authorList>
    </citation>
    <scope>NUCLEOTIDE SEQUENCE</scope>
    <source>
        <strain evidence="1">NBRC 112285</strain>
    </source>
</reference>
<dbReference type="GO" id="GO:0005829">
    <property type="term" value="C:cytosol"/>
    <property type="evidence" value="ECO:0007669"/>
    <property type="project" value="TreeGrafter"/>
</dbReference>
<dbReference type="Proteomes" id="UP001165092">
    <property type="component" value="Unassembled WGS sequence"/>
</dbReference>
<keyword evidence="2" id="KW-1185">Reference proteome</keyword>
<dbReference type="PROSITE" id="PS51273">
    <property type="entry name" value="GATASE_TYPE_1"/>
    <property type="match status" value="1"/>
</dbReference>
<evidence type="ECO:0000313" key="1">
    <source>
        <dbReference type="EMBL" id="GLU50156.1"/>
    </source>
</evidence>
<evidence type="ECO:0000313" key="2">
    <source>
        <dbReference type="Proteomes" id="UP001165092"/>
    </source>
</evidence>
<dbReference type="CDD" id="cd01745">
    <property type="entry name" value="GATase1_2"/>
    <property type="match status" value="1"/>
</dbReference>
<protein>
    <submittedName>
        <fullName evidence="1">Glutamine amidotransferase</fullName>
    </submittedName>
</protein>
<dbReference type="Gene3D" id="3.40.50.880">
    <property type="match status" value="1"/>
</dbReference>
<name>A0A9W6PAK7_9ACTN</name>
<dbReference type="InterPro" id="IPR029062">
    <property type="entry name" value="Class_I_gatase-like"/>
</dbReference>
<dbReference type="GO" id="GO:0006598">
    <property type="term" value="P:polyamine catabolic process"/>
    <property type="evidence" value="ECO:0007669"/>
    <property type="project" value="TreeGrafter"/>
</dbReference>
<comment type="caution">
    <text evidence="1">The sequence shown here is derived from an EMBL/GenBank/DDBJ whole genome shotgun (WGS) entry which is preliminary data.</text>
</comment>
<dbReference type="InterPro" id="IPR044668">
    <property type="entry name" value="PuuD-like"/>
</dbReference>
<dbReference type="EMBL" id="BSQG01000012">
    <property type="protein sequence ID" value="GLU50156.1"/>
    <property type="molecule type" value="Genomic_DNA"/>
</dbReference>
<dbReference type="AlphaFoldDB" id="A0A9W6PAK7"/>
<dbReference type="SUPFAM" id="SSF52317">
    <property type="entry name" value="Class I glutamine amidotransferase-like"/>
    <property type="match status" value="1"/>
</dbReference>
<sequence length="243" mass="25877">MNRGTRRPVIGIAGYCESARWDIWDSQATLIQHSYVQGVTDNGAQAVVLPPGAVEADILDHLDGLLLPSGADIDPALYGSPRHSATDRARPQRDATELLLLRAALAKGTPVLGICRGMQLLAVATGGSLYQHLPDSLGNEEHCPREGEMGEHEVRFVVGSRAADLFGERASVNSHHHQGVADPGKMTPTGHTGDGLIEALEDPEARFVLGVQWHPEIAKGEEVFAAFVAACSPVTNDRGGMRG</sequence>
<gene>
    <name evidence="1" type="ORF">Nans01_45070</name>
</gene>
<dbReference type="InterPro" id="IPR011697">
    <property type="entry name" value="Peptidase_C26"/>
</dbReference>
<dbReference type="GO" id="GO:0033969">
    <property type="term" value="F:gamma-glutamyl-gamma-aminobutyrate hydrolase activity"/>
    <property type="evidence" value="ECO:0007669"/>
    <property type="project" value="TreeGrafter"/>
</dbReference>